<feature type="transmembrane region" description="Helical" evidence="2">
    <location>
        <begin position="30"/>
        <end position="54"/>
    </location>
</feature>
<dbReference type="InterPro" id="IPR007730">
    <property type="entry name" value="SPOR-like_dom"/>
</dbReference>
<accession>A0A4Q1KI15</accession>
<protein>
    <submittedName>
        <fullName evidence="4">SPOR domain-containing protein</fullName>
    </submittedName>
</protein>
<keyword evidence="5" id="KW-1185">Reference proteome</keyword>
<feature type="region of interest" description="Disordered" evidence="1">
    <location>
        <begin position="148"/>
        <end position="167"/>
    </location>
</feature>
<keyword evidence="2" id="KW-0812">Transmembrane</keyword>
<dbReference type="GO" id="GO:0042834">
    <property type="term" value="F:peptidoglycan binding"/>
    <property type="evidence" value="ECO:0007669"/>
    <property type="project" value="InterPro"/>
</dbReference>
<comment type="caution">
    <text evidence="4">The sequence shown here is derived from an EMBL/GenBank/DDBJ whole genome shotgun (WGS) entry which is preliminary data.</text>
</comment>
<gene>
    <name evidence="4" type="ORF">EQG66_06780</name>
</gene>
<reference evidence="5" key="1">
    <citation type="submission" date="2019-01" db="EMBL/GenBank/DDBJ databases">
        <title>Cytophagaceae bacterium strain CAR-16.</title>
        <authorList>
            <person name="Chen W.-M."/>
        </authorList>
    </citation>
    <scope>NUCLEOTIDE SEQUENCE [LARGE SCALE GENOMIC DNA]</scope>
    <source>
        <strain evidence="5">CHR27</strain>
    </source>
</reference>
<organism evidence="4 5">
    <name type="scientific">Sphingobium fluviale</name>
    <dbReference type="NCBI Taxonomy" id="2506423"/>
    <lineage>
        <taxon>Bacteria</taxon>
        <taxon>Pseudomonadati</taxon>
        <taxon>Pseudomonadota</taxon>
        <taxon>Alphaproteobacteria</taxon>
        <taxon>Sphingomonadales</taxon>
        <taxon>Sphingomonadaceae</taxon>
        <taxon>Sphingobium</taxon>
    </lineage>
</organism>
<dbReference type="Pfam" id="PF05036">
    <property type="entry name" value="SPOR"/>
    <property type="match status" value="1"/>
</dbReference>
<evidence type="ECO:0000259" key="3">
    <source>
        <dbReference type="Pfam" id="PF05036"/>
    </source>
</evidence>
<dbReference type="AlphaFoldDB" id="A0A4Q1KI15"/>
<evidence type="ECO:0000313" key="4">
    <source>
        <dbReference type="EMBL" id="RXR29192.1"/>
    </source>
</evidence>
<sequence length="243" mass="25264">MNDTLALDDEDRLPWLEPAYEDEGEDEVSLLRLGALILAGLALLGLLVGAVYMIRNHLTEQEEPQVLTAPKGDYKVPAKSADAKKFQGEGDESFAASEGQERGGVIDPTKLPEAPMATTASAGAAAAGAKPSAPVLSGPKVVMPVSKLGQPQAAPKPSAPAAPAPAKAGGPMIQLGAYGSEALAKSSWTRLAKRFDYLGALTYHIEPVTVNGTQYYRLRAATPQAGILCGKLKVAGEGCMVVN</sequence>
<dbReference type="OrthoDB" id="7390714at2"/>
<feature type="domain" description="SPOR" evidence="3">
    <location>
        <begin position="169"/>
        <end position="242"/>
    </location>
</feature>
<keyword evidence="2" id="KW-1133">Transmembrane helix</keyword>
<name>A0A4Q1KI15_9SPHN</name>
<evidence type="ECO:0000313" key="5">
    <source>
        <dbReference type="Proteomes" id="UP000290958"/>
    </source>
</evidence>
<keyword evidence="2" id="KW-0472">Membrane</keyword>
<evidence type="ECO:0000256" key="2">
    <source>
        <dbReference type="SAM" id="Phobius"/>
    </source>
</evidence>
<dbReference type="Proteomes" id="UP000290958">
    <property type="component" value="Unassembled WGS sequence"/>
</dbReference>
<dbReference type="RefSeq" id="WP_129403837.1">
    <property type="nucleotide sequence ID" value="NZ_SBKP01000005.1"/>
</dbReference>
<proteinExistence type="predicted"/>
<dbReference type="EMBL" id="SBKP01000005">
    <property type="protein sequence ID" value="RXR29192.1"/>
    <property type="molecule type" value="Genomic_DNA"/>
</dbReference>
<evidence type="ECO:0000256" key="1">
    <source>
        <dbReference type="SAM" id="MobiDB-lite"/>
    </source>
</evidence>
<feature type="region of interest" description="Disordered" evidence="1">
    <location>
        <begin position="82"/>
        <end position="112"/>
    </location>
</feature>